<feature type="domain" description="Helicase C-terminal" evidence="1">
    <location>
        <begin position="155"/>
        <end position="293"/>
    </location>
</feature>
<dbReference type="InterPro" id="IPR001650">
    <property type="entry name" value="Helicase_C-like"/>
</dbReference>
<name>A0A678W476_9VIRU</name>
<dbReference type="Pfam" id="PF00271">
    <property type="entry name" value="Helicase_C"/>
    <property type="match status" value="1"/>
</dbReference>
<keyword evidence="2" id="KW-0067">ATP-binding</keyword>
<dbReference type="EMBL" id="MG841150">
    <property type="protein sequence ID" value="AYD75902.1"/>
    <property type="molecule type" value="Genomic_DNA"/>
</dbReference>
<accession>A0A678W476</accession>
<dbReference type="PROSITE" id="PS51194">
    <property type="entry name" value="HELICASE_CTER"/>
    <property type="match status" value="1"/>
</dbReference>
<dbReference type="Gene3D" id="3.40.50.300">
    <property type="entry name" value="P-loop containing nucleotide triphosphate hydrolases"/>
    <property type="match status" value="2"/>
</dbReference>
<evidence type="ECO:0000259" key="1">
    <source>
        <dbReference type="PROSITE" id="PS51194"/>
    </source>
</evidence>
<organism evidence="2">
    <name type="scientific">Pseudo-nitzschia multiseries DNA virus</name>
    <dbReference type="NCBI Taxonomy" id="2364897"/>
    <lineage>
        <taxon>Viruses</taxon>
    </lineage>
</organism>
<dbReference type="SUPFAM" id="SSF52540">
    <property type="entry name" value="P-loop containing nucleoside triphosphate hydrolases"/>
    <property type="match status" value="1"/>
</dbReference>
<dbReference type="GO" id="GO:0004386">
    <property type="term" value="F:helicase activity"/>
    <property type="evidence" value="ECO:0007669"/>
    <property type="project" value="UniProtKB-KW"/>
</dbReference>
<dbReference type="PANTHER" id="PTHR47396">
    <property type="entry name" value="TYPE I RESTRICTION ENZYME ECOKI R PROTEIN"/>
    <property type="match status" value="1"/>
</dbReference>
<keyword evidence="2" id="KW-0547">Nucleotide-binding</keyword>
<dbReference type="InterPro" id="IPR027417">
    <property type="entry name" value="P-loop_NTPase"/>
</dbReference>
<keyword evidence="2" id="KW-0347">Helicase</keyword>
<reference evidence="2" key="1">
    <citation type="submission" date="2018-01" db="EMBL/GenBank/DDBJ databases">
        <title>A diatom virus reveals a new lineage of giant single stranded DNA viruses originating from double stranded DNA phage.</title>
        <authorList>
            <person name="Carlson M.C.G."/>
            <person name="Frischkorn K.R."/>
            <person name="Brumfield S."/>
            <person name="Rocap G."/>
        </authorList>
    </citation>
    <scope>NUCLEOTIDE SEQUENCE</scope>
    <source>
        <strain evidence="2">PmDNAV1</strain>
    </source>
</reference>
<protein>
    <submittedName>
        <fullName evidence="2">Putative helicase</fullName>
    </submittedName>
</protein>
<evidence type="ECO:0000313" key="2">
    <source>
        <dbReference type="EMBL" id="AYD75902.1"/>
    </source>
</evidence>
<gene>
    <name evidence="2" type="ORF">PmDNAV1_gp18</name>
</gene>
<dbReference type="CDD" id="cd18799">
    <property type="entry name" value="SF2_C_EcoAI-like"/>
    <property type="match status" value="1"/>
</dbReference>
<dbReference type="PANTHER" id="PTHR47396:SF1">
    <property type="entry name" value="ATP-DEPENDENT HELICASE IRC3-RELATED"/>
    <property type="match status" value="1"/>
</dbReference>
<dbReference type="SMART" id="SM00490">
    <property type="entry name" value="HELICc"/>
    <property type="match status" value="1"/>
</dbReference>
<dbReference type="InterPro" id="IPR050742">
    <property type="entry name" value="Helicase_Restrict-Modif_Enz"/>
</dbReference>
<keyword evidence="2" id="KW-0378">Hydrolase</keyword>
<proteinExistence type="predicted"/>
<sequence>MAEHRRELGRSWVDPDARASVAGVDTLVSKTRAPLLAAWAQQVSLWVIDEAAHVLRSNKWGVAAAMFPNARGLGVTATPTRADGQGLGAHASGVFDRMVIGPDTRELIRRKALTDYEVVLPASDIDLSGVAITGSGDFSPKGLRAAAEKSHIIGDVVENYQRFANGSQAVVFATDVKTAERMAASFVASGIPAAAVSGETQDAERARAVQQFRDGVLRVLVNVDLFDEGFDLPAIETVIMARPTWSLAKYLQMIGRGLRLMPGKDRALIIDHVSNVKRHGLPDAPRVWSLDDREKRSRNKPDPDVIPVTHCEKCLHAYERVRVSCPHCGHTPEPVGRSAPEMVDGDLMLLDRDALDKLRGAAELDPPEVVAARARYAGGEAAARGASARQRERIEAQGLLTDAIAHWAGHGRSLGYSDRELHKLFYLRYNMTVLEALALKRVDMDKLTDVLYRDAYVTK</sequence>